<name>A0A6G4TWF3_9ACTN</name>
<feature type="domain" description="RING-type" evidence="1">
    <location>
        <begin position="119"/>
        <end position="155"/>
    </location>
</feature>
<dbReference type="PANTHER" id="PTHR32097">
    <property type="entry name" value="CAMP-BINDING PROTEIN 1-RELATED"/>
    <property type="match status" value="1"/>
</dbReference>
<evidence type="ECO:0000259" key="1">
    <source>
        <dbReference type="PROSITE" id="PS50089"/>
    </source>
</evidence>
<dbReference type="EMBL" id="JAAKZV010000029">
    <property type="protein sequence ID" value="NGN64214.1"/>
    <property type="molecule type" value="Genomic_DNA"/>
</dbReference>
<protein>
    <recommendedName>
        <fullName evidence="1">RING-type domain-containing protein</fullName>
    </recommendedName>
</protein>
<gene>
    <name evidence="2" type="ORF">G5C51_09895</name>
</gene>
<sequence length="853" mass="93324">MSTLHAVLLRHAGTVHLHHTPAPGPYEPNANGLVALEAELLDRNAALSAPLRDALARLRPKDLAATGARLLKDLDRELGADRTHMPLFRRFPRSTPRDTQALYVDRVFALLLQQQRQPCVLCGTVGSVHPVAPCAHLVCRGCFDGSDYTGCPVCRVRITPGDPFLQPSRTDGTPPARTAAGPLRLLTLGADRATDAARTLARLLARRTPLSPQDRDDLRVLLEHAPPDDLGWLPEDIPVRETKALVLGLLLLDERSREALTARLPGLLTTATDVLRLLAVWSGGEADLLAPPRFKSLPRPLRRTLLAVLDGLAPALVAEDLRRHPRTWKHAAEPLHPYEHAARFPRAALAFAVLRETRLAELPHAEPHIAGQRDLRVDEHGRIRTAGFAPQIEQALAAGDTDRATALLAKRPGELVRRLDHLLRLSGEPPAPLLAALQSALPKAGAGPLLSAYGALRNRHLPPHRRVFFPRGQLARSYATDDHRPPLPEQTTARICGLLEGEILRRLAAAPRHDTAVLDAGLARLAAPFAERTASPALVAVPRGSTQQLPDGDVVRLFLHWTEPKGTRVDLDLSVAFYDQAWKFAGLCDYTDMRYLDTAAIHSGDLTSAPAPEGATEYVDLDLRQLADAGARYAVVLVFAYNDVPFEDLQDAFAGFMELPDAERRDSAFHPRAVRQRFDLTGESRVCAPMVLDLDQRSALWTDIHLSAAGGFHNVDRHHPVLGRLGHDLTTYFTGGGRVSMWDLACWHAAARSDEVTVLGPRGTDEAWTYHREEGQPIADFAARVRGLERPDQRQLDIWADSFASGRDALLLLVDGTLEPRGAKGEVYRLYPGPVDGCGLDRLAASDLLTALG</sequence>
<dbReference type="Pfam" id="PF14447">
    <property type="entry name" value="Prok-RING_4"/>
    <property type="match status" value="1"/>
</dbReference>
<keyword evidence="3" id="KW-1185">Reference proteome</keyword>
<evidence type="ECO:0000313" key="3">
    <source>
        <dbReference type="Proteomes" id="UP000481583"/>
    </source>
</evidence>
<organism evidence="2 3">
    <name type="scientific">Streptomyces coryli</name>
    <dbReference type="NCBI Taxonomy" id="1128680"/>
    <lineage>
        <taxon>Bacteria</taxon>
        <taxon>Bacillati</taxon>
        <taxon>Actinomycetota</taxon>
        <taxon>Actinomycetes</taxon>
        <taxon>Kitasatosporales</taxon>
        <taxon>Streptomycetaceae</taxon>
        <taxon>Streptomyces</taxon>
    </lineage>
</organism>
<dbReference type="PROSITE" id="PS50089">
    <property type="entry name" value="ZF_RING_2"/>
    <property type="match status" value="1"/>
</dbReference>
<dbReference type="PANTHER" id="PTHR32097:SF18">
    <property type="entry name" value="RING-TYPE DOMAIN-CONTAINING PROTEIN"/>
    <property type="match status" value="1"/>
</dbReference>
<dbReference type="NCBIfam" id="NF041916">
    <property type="entry name" value="RING_SCO0854"/>
    <property type="match status" value="1"/>
</dbReference>
<reference evidence="2 3" key="1">
    <citation type="submission" date="2020-02" db="EMBL/GenBank/DDBJ databases">
        <title>Whole-genome analyses of novel actinobacteria.</title>
        <authorList>
            <person name="Sahin N."/>
        </authorList>
    </citation>
    <scope>NUCLEOTIDE SEQUENCE [LARGE SCALE GENOMIC DNA]</scope>
    <source>
        <strain evidence="2 3">A7024</strain>
    </source>
</reference>
<dbReference type="Proteomes" id="UP000481583">
    <property type="component" value="Unassembled WGS sequence"/>
</dbReference>
<dbReference type="InterPro" id="IPR001841">
    <property type="entry name" value="Znf_RING"/>
</dbReference>
<dbReference type="CDD" id="cd06974">
    <property type="entry name" value="TerD_like"/>
    <property type="match status" value="1"/>
</dbReference>
<dbReference type="Gene3D" id="3.30.40.10">
    <property type="entry name" value="Zinc/RING finger domain, C3HC4 (zinc finger)"/>
    <property type="match status" value="1"/>
</dbReference>
<dbReference type="InterPro" id="IPR051324">
    <property type="entry name" value="Stress/Tellurium_Resist"/>
</dbReference>
<evidence type="ECO:0000313" key="2">
    <source>
        <dbReference type="EMBL" id="NGN64214.1"/>
    </source>
</evidence>
<dbReference type="SUPFAM" id="SSF57850">
    <property type="entry name" value="RING/U-box"/>
    <property type="match status" value="1"/>
</dbReference>
<proteinExistence type="predicted"/>
<accession>A0A6G4TWF3</accession>
<dbReference type="RefSeq" id="WP_165235111.1">
    <property type="nucleotide sequence ID" value="NZ_JAAKZV010000029.1"/>
</dbReference>
<dbReference type="InterPro" id="IPR013083">
    <property type="entry name" value="Znf_RING/FYVE/PHD"/>
</dbReference>
<dbReference type="Gene3D" id="2.60.60.30">
    <property type="entry name" value="sav2460 like domains"/>
    <property type="match status" value="1"/>
</dbReference>
<comment type="caution">
    <text evidence="2">The sequence shown here is derived from an EMBL/GenBank/DDBJ whole genome shotgun (WGS) entry which is preliminary data.</text>
</comment>
<dbReference type="AlphaFoldDB" id="A0A6G4TWF3"/>
<dbReference type="InterPro" id="IPR003325">
    <property type="entry name" value="TerD"/>
</dbReference>